<name>A0A3R9P9C2_9CREN</name>
<feature type="transmembrane region" description="Helical" evidence="1">
    <location>
        <begin position="103"/>
        <end position="124"/>
    </location>
</feature>
<evidence type="ECO:0000313" key="3">
    <source>
        <dbReference type="Proteomes" id="UP000278149"/>
    </source>
</evidence>
<organism evidence="2 3">
    <name type="scientific">Candidatus Korarchaeum cryptofilum</name>
    <dbReference type="NCBI Taxonomy" id="498846"/>
    <lineage>
        <taxon>Archaea</taxon>
        <taxon>Thermoproteota</taxon>
        <taxon>Candidatus Korarchaeia</taxon>
        <taxon>Candidatus Korarchaeales</taxon>
        <taxon>Candidatus Korarchaeaceae</taxon>
        <taxon>Candidatus Korarchaeum</taxon>
    </lineage>
</organism>
<keyword evidence="1" id="KW-1133">Transmembrane helix</keyword>
<evidence type="ECO:0000256" key="1">
    <source>
        <dbReference type="SAM" id="Phobius"/>
    </source>
</evidence>
<dbReference type="EMBL" id="RCOR01000042">
    <property type="protein sequence ID" value="RSN67706.1"/>
    <property type="molecule type" value="Genomic_DNA"/>
</dbReference>
<comment type="caution">
    <text evidence="2">The sequence shown here is derived from an EMBL/GenBank/DDBJ whole genome shotgun (WGS) entry which is preliminary data.</text>
</comment>
<evidence type="ECO:0000313" key="2">
    <source>
        <dbReference type="EMBL" id="RSN67706.1"/>
    </source>
</evidence>
<dbReference type="RefSeq" id="WP_125742563.1">
    <property type="nucleotide sequence ID" value="NZ_RCOR01000042.1"/>
</dbReference>
<protein>
    <submittedName>
        <fullName evidence="2">DUF973 family protein</fullName>
    </submittedName>
</protein>
<feature type="transmembrane region" description="Helical" evidence="1">
    <location>
        <begin position="154"/>
        <end position="178"/>
    </location>
</feature>
<sequence>MSAADSSLVSALKDLKLGSILSILSDVLGIISVLPILLSLPRMFIRAETPREMLRQMMPGIVPAALLFAAALAVGIISLYFWFRASNEFKRHDERLGIGKIGAILSIIGTCIIIVSLLILFAFLPQMISMIRSAIEMPPGVTDEVVGRQFAMRFLSLIPIVVVTLIGGLIYLIGWILYGVMVMRLGEVQGLNPDFKYAGILMIAGALLSLIGNLAIIGLVLELVSLIMILVYSDMSIKSLTSSQAQATPTS</sequence>
<dbReference type="AlphaFoldDB" id="A0A3R9P9C2"/>
<dbReference type="Proteomes" id="UP000278149">
    <property type="component" value="Unassembled WGS sequence"/>
</dbReference>
<feature type="transmembrane region" description="Helical" evidence="1">
    <location>
        <begin position="198"/>
        <end position="231"/>
    </location>
</feature>
<reference evidence="2 3" key="1">
    <citation type="submission" date="2018-10" db="EMBL/GenBank/DDBJ databases">
        <title>Co-occurring genomic capacity for anaerobic methane metabolism and dissimilatory sulfite reduction discovered in the Korarchaeota.</title>
        <authorList>
            <person name="Mckay L.J."/>
            <person name="Dlakic M."/>
            <person name="Fields M.W."/>
            <person name="Delmont T.O."/>
            <person name="Eren A.M."/>
            <person name="Jay Z.J."/>
            <person name="Klingelsmith K.B."/>
            <person name="Rusch D.B."/>
            <person name="Inskeep W.P."/>
        </authorList>
    </citation>
    <scope>NUCLEOTIDE SEQUENCE [LARGE SCALE GENOMIC DNA]</scope>
    <source>
        <strain evidence="2 3">WS</strain>
    </source>
</reference>
<dbReference type="InterPro" id="IPR009321">
    <property type="entry name" value="DUF973"/>
</dbReference>
<gene>
    <name evidence="2" type="ORF">D9Q81_07890</name>
</gene>
<feature type="transmembrane region" description="Helical" evidence="1">
    <location>
        <begin position="20"/>
        <end position="40"/>
    </location>
</feature>
<dbReference type="Pfam" id="PF06157">
    <property type="entry name" value="DUF973"/>
    <property type="match status" value="1"/>
</dbReference>
<feature type="transmembrane region" description="Helical" evidence="1">
    <location>
        <begin position="61"/>
        <end position="83"/>
    </location>
</feature>
<accession>A0A3R9P9C2</accession>
<keyword evidence="1" id="KW-0472">Membrane</keyword>
<proteinExistence type="predicted"/>
<keyword evidence="1" id="KW-0812">Transmembrane</keyword>